<reference evidence="6" key="2">
    <citation type="submission" date="2021-04" db="EMBL/GenBank/DDBJ databases">
        <authorList>
            <person name="Gilroy R."/>
        </authorList>
    </citation>
    <scope>NUCLEOTIDE SEQUENCE</scope>
    <source>
        <strain evidence="6">ChiHjej13B12-24818</strain>
    </source>
</reference>
<keyword evidence="1 6" id="KW-0489">Methyltransferase</keyword>
<accession>A0A9D2RN47</accession>
<evidence type="ECO:0000313" key="6">
    <source>
        <dbReference type="EMBL" id="HJB09141.1"/>
    </source>
</evidence>
<feature type="compositionally biased region" description="Basic and acidic residues" evidence="4">
    <location>
        <begin position="161"/>
        <end position="185"/>
    </location>
</feature>
<sequence>MTQIPFEAQPAQPGPEGPGTPAAAPGPEGGRAPEGPQENVWVAAVRRNPEHARGYAERWRRIEASGQDIYGEARLIDAMAPRGARILDAGCGSGRLGGYLARAGHHVTGVDLDPHLIEVAREDHPEAHWYVGDLAQLDLRDQHVPAPAPDSPVAPLGEEMAVEHDQDRPSAGADERDQDGTRLDADLGEPSEQGPRDECARFDLALCAGNVLTFLSVVERRPALTHLAEHLSPTGRLVAGFGLGRGYLLEDFEADVDASGLVIQQRFSSWDLRPPEADPGFLVAVLTCA</sequence>
<keyword evidence="2" id="KW-0808">Transferase</keyword>
<dbReference type="Pfam" id="PF13649">
    <property type="entry name" value="Methyltransf_25"/>
    <property type="match status" value="1"/>
</dbReference>
<dbReference type="Gene3D" id="3.40.50.150">
    <property type="entry name" value="Vaccinia Virus protein VP39"/>
    <property type="match status" value="1"/>
</dbReference>
<protein>
    <submittedName>
        <fullName evidence="6">Class I SAM-dependent methyltransferase</fullName>
    </submittedName>
</protein>
<dbReference type="GO" id="GO:0008168">
    <property type="term" value="F:methyltransferase activity"/>
    <property type="evidence" value="ECO:0007669"/>
    <property type="project" value="UniProtKB-KW"/>
</dbReference>
<dbReference type="AlphaFoldDB" id="A0A9D2RN47"/>
<dbReference type="CDD" id="cd02440">
    <property type="entry name" value="AdoMet_MTases"/>
    <property type="match status" value="1"/>
</dbReference>
<gene>
    <name evidence="6" type="ORF">H9786_01215</name>
</gene>
<name>A0A9D2RN47_9MICO</name>
<dbReference type="EMBL" id="DWZH01000008">
    <property type="protein sequence ID" value="HJB09141.1"/>
    <property type="molecule type" value="Genomic_DNA"/>
</dbReference>
<feature type="region of interest" description="Disordered" evidence="4">
    <location>
        <begin position="1"/>
        <end position="38"/>
    </location>
</feature>
<comment type="caution">
    <text evidence="6">The sequence shown here is derived from an EMBL/GenBank/DDBJ whole genome shotgun (WGS) entry which is preliminary data.</text>
</comment>
<dbReference type="SUPFAM" id="SSF53335">
    <property type="entry name" value="S-adenosyl-L-methionine-dependent methyltransferases"/>
    <property type="match status" value="1"/>
</dbReference>
<evidence type="ECO:0000313" key="7">
    <source>
        <dbReference type="Proteomes" id="UP000823823"/>
    </source>
</evidence>
<dbReference type="PANTHER" id="PTHR43464:SF19">
    <property type="entry name" value="UBIQUINONE BIOSYNTHESIS O-METHYLTRANSFERASE, MITOCHONDRIAL"/>
    <property type="match status" value="1"/>
</dbReference>
<feature type="domain" description="Methyltransferase" evidence="5">
    <location>
        <begin position="86"/>
        <end position="143"/>
    </location>
</feature>
<evidence type="ECO:0000256" key="4">
    <source>
        <dbReference type="SAM" id="MobiDB-lite"/>
    </source>
</evidence>
<keyword evidence="3" id="KW-0949">S-adenosyl-L-methionine</keyword>
<dbReference type="InterPro" id="IPR029063">
    <property type="entry name" value="SAM-dependent_MTases_sf"/>
</dbReference>
<organism evidence="6 7">
    <name type="scientific">Candidatus Brachybacterium merdavium</name>
    <dbReference type="NCBI Taxonomy" id="2838513"/>
    <lineage>
        <taxon>Bacteria</taxon>
        <taxon>Bacillati</taxon>
        <taxon>Actinomycetota</taxon>
        <taxon>Actinomycetes</taxon>
        <taxon>Micrococcales</taxon>
        <taxon>Dermabacteraceae</taxon>
        <taxon>Brachybacterium</taxon>
    </lineage>
</organism>
<reference evidence="6" key="1">
    <citation type="journal article" date="2021" name="PeerJ">
        <title>Extensive microbial diversity within the chicken gut microbiome revealed by metagenomics and culture.</title>
        <authorList>
            <person name="Gilroy R."/>
            <person name="Ravi A."/>
            <person name="Getino M."/>
            <person name="Pursley I."/>
            <person name="Horton D.L."/>
            <person name="Alikhan N.F."/>
            <person name="Baker D."/>
            <person name="Gharbi K."/>
            <person name="Hall N."/>
            <person name="Watson M."/>
            <person name="Adriaenssens E.M."/>
            <person name="Foster-Nyarko E."/>
            <person name="Jarju S."/>
            <person name="Secka A."/>
            <person name="Antonio M."/>
            <person name="Oren A."/>
            <person name="Chaudhuri R.R."/>
            <person name="La Ragione R."/>
            <person name="Hildebrand F."/>
            <person name="Pallen M.J."/>
        </authorList>
    </citation>
    <scope>NUCLEOTIDE SEQUENCE</scope>
    <source>
        <strain evidence="6">ChiHjej13B12-24818</strain>
    </source>
</reference>
<evidence type="ECO:0000259" key="5">
    <source>
        <dbReference type="Pfam" id="PF13649"/>
    </source>
</evidence>
<dbReference type="GO" id="GO:0032259">
    <property type="term" value="P:methylation"/>
    <property type="evidence" value="ECO:0007669"/>
    <property type="project" value="UniProtKB-KW"/>
</dbReference>
<dbReference type="InterPro" id="IPR041698">
    <property type="entry name" value="Methyltransf_25"/>
</dbReference>
<proteinExistence type="predicted"/>
<dbReference type="Proteomes" id="UP000823823">
    <property type="component" value="Unassembled WGS sequence"/>
</dbReference>
<evidence type="ECO:0000256" key="3">
    <source>
        <dbReference type="ARBA" id="ARBA00022691"/>
    </source>
</evidence>
<feature type="region of interest" description="Disordered" evidence="4">
    <location>
        <begin position="160"/>
        <end position="196"/>
    </location>
</feature>
<evidence type="ECO:0000256" key="2">
    <source>
        <dbReference type="ARBA" id="ARBA00022679"/>
    </source>
</evidence>
<dbReference type="PANTHER" id="PTHR43464">
    <property type="entry name" value="METHYLTRANSFERASE"/>
    <property type="match status" value="1"/>
</dbReference>
<evidence type="ECO:0000256" key="1">
    <source>
        <dbReference type="ARBA" id="ARBA00022603"/>
    </source>
</evidence>